<comment type="caution">
    <text evidence="3">The sequence shown here is derived from an EMBL/GenBank/DDBJ whole genome shotgun (WGS) entry which is preliminary data.</text>
</comment>
<accession>A0A7Y8FL18</accession>
<dbReference type="InterPro" id="IPR031893">
    <property type="entry name" value="Phage_tail_APC"/>
</dbReference>
<proteinExistence type="predicted"/>
<dbReference type="EMBL" id="JACARM010000032">
    <property type="protein sequence ID" value="NWE09255.1"/>
    <property type="molecule type" value="Genomic_DNA"/>
</dbReference>
<dbReference type="AlphaFoldDB" id="A0A7Y8FL18"/>
<name>A0A7Y8FL18_9PSED</name>
<protein>
    <submittedName>
        <fullName evidence="3">Phage tail protein</fullName>
    </submittedName>
</protein>
<evidence type="ECO:0000259" key="1">
    <source>
        <dbReference type="Pfam" id="PF16778"/>
    </source>
</evidence>
<dbReference type="Proteomes" id="UP000590218">
    <property type="component" value="Unassembled WGS sequence"/>
</dbReference>
<dbReference type="EMBL" id="JACARL010000026">
    <property type="protein sequence ID" value="NWE81307.1"/>
    <property type="molecule type" value="Genomic_DNA"/>
</dbReference>
<sequence>MFTVLSANNPRWTDQSHSAIVLNVVFEQTKETIGEQPFAASPNDAEPHGVELFERAKAGEFGEVQEPTREMILALVMCMRTDKAASATQKINELLTAVEVLQDTIAAGLVGDEADELPARQAEVAAWRLYRVHLAQMEGQPDFPQAVIWPEQPASPFIYTPTSEPEVKAFQGVDPSELPKK</sequence>
<gene>
    <name evidence="2" type="ORF">HX788_19320</name>
    <name evidence="3" type="ORF">HX795_04310</name>
</gene>
<evidence type="ECO:0000313" key="2">
    <source>
        <dbReference type="EMBL" id="NWE09255.1"/>
    </source>
</evidence>
<dbReference type="Proteomes" id="UP000563268">
    <property type="component" value="Unassembled WGS sequence"/>
</dbReference>
<evidence type="ECO:0000313" key="3">
    <source>
        <dbReference type="EMBL" id="NWE81307.1"/>
    </source>
</evidence>
<feature type="domain" description="Phage tail assembly chaperone-like" evidence="1">
    <location>
        <begin position="120"/>
        <end position="154"/>
    </location>
</feature>
<reference evidence="4 5" key="1">
    <citation type="submission" date="2020-04" db="EMBL/GenBank/DDBJ databases">
        <title>Molecular characterization of pseudomonads from Agaricus bisporus reveal novel blotch 2 pathogens in Western Europe.</title>
        <authorList>
            <person name="Taparia T."/>
            <person name="Krijger M."/>
            <person name="Haynes E."/>
            <person name="Elpinstone J.G."/>
            <person name="Noble R."/>
            <person name="Van Der Wolf J."/>
        </authorList>
    </citation>
    <scope>NUCLEOTIDE SEQUENCE [LARGE SCALE GENOMIC DNA]</scope>
    <source>
        <strain evidence="3 5">K6002</strain>
        <strain evidence="2 4">K7002</strain>
    </source>
</reference>
<dbReference type="RefSeq" id="WP_017137064.1">
    <property type="nucleotide sequence ID" value="NZ_JACARL010000026.1"/>
</dbReference>
<evidence type="ECO:0000313" key="4">
    <source>
        <dbReference type="Proteomes" id="UP000563268"/>
    </source>
</evidence>
<organism evidence="3 5">
    <name type="scientific">Pseudomonas edaphica</name>
    <dbReference type="NCBI Taxonomy" id="2006980"/>
    <lineage>
        <taxon>Bacteria</taxon>
        <taxon>Pseudomonadati</taxon>
        <taxon>Pseudomonadota</taxon>
        <taxon>Gammaproteobacteria</taxon>
        <taxon>Pseudomonadales</taxon>
        <taxon>Pseudomonadaceae</taxon>
        <taxon>Pseudomonas</taxon>
    </lineage>
</organism>
<evidence type="ECO:0000313" key="5">
    <source>
        <dbReference type="Proteomes" id="UP000590218"/>
    </source>
</evidence>
<dbReference type="Pfam" id="PF16778">
    <property type="entry name" value="Phage_tail_APC"/>
    <property type="match status" value="1"/>
</dbReference>